<keyword evidence="4" id="KW-1185">Reference proteome</keyword>
<evidence type="ECO:0000313" key="4">
    <source>
        <dbReference type="Proteomes" id="UP000283895"/>
    </source>
</evidence>
<feature type="compositionally biased region" description="Polar residues" evidence="1">
    <location>
        <begin position="187"/>
        <end position="201"/>
    </location>
</feature>
<organism evidence="3 4">
    <name type="scientific">Cytospora schulzeri</name>
    <dbReference type="NCBI Taxonomy" id="448051"/>
    <lineage>
        <taxon>Eukaryota</taxon>
        <taxon>Fungi</taxon>
        <taxon>Dikarya</taxon>
        <taxon>Ascomycota</taxon>
        <taxon>Pezizomycotina</taxon>
        <taxon>Sordariomycetes</taxon>
        <taxon>Sordariomycetidae</taxon>
        <taxon>Diaporthales</taxon>
        <taxon>Cytosporaceae</taxon>
        <taxon>Cytospora</taxon>
    </lineage>
</organism>
<evidence type="ECO:0000313" key="3">
    <source>
        <dbReference type="EMBL" id="ROV92029.1"/>
    </source>
</evidence>
<dbReference type="Proteomes" id="UP000283895">
    <property type="component" value="Unassembled WGS sequence"/>
</dbReference>
<comment type="caution">
    <text evidence="3">The sequence shown here is derived from an EMBL/GenBank/DDBJ whole genome shotgun (WGS) entry which is preliminary data.</text>
</comment>
<feature type="region of interest" description="Disordered" evidence="1">
    <location>
        <begin position="351"/>
        <end position="375"/>
    </location>
</feature>
<name>A0A423VLZ1_9PEZI</name>
<accession>A0A423VLZ1</accession>
<dbReference type="AlphaFoldDB" id="A0A423VLZ1"/>
<dbReference type="InterPro" id="IPR006880">
    <property type="entry name" value="INO80B_C"/>
</dbReference>
<dbReference type="GO" id="GO:0031011">
    <property type="term" value="C:Ino80 complex"/>
    <property type="evidence" value="ECO:0007669"/>
    <property type="project" value="InterPro"/>
</dbReference>
<feature type="compositionally biased region" description="Acidic residues" evidence="1">
    <location>
        <begin position="202"/>
        <end position="253"/>
    </location>
</feature>
<dbReference type="PANTHER" id="PTHR21561:SF12">
    <property type="entry name" value="INO80 COMPLEX SUBUNIT B"/>
    <property type="match status" value="1"/>
</dbReference>
<dbReference type="Pfam" id="PF04795">
    <property type="entry name" value="PAPA-1"/>
    <property type="match status" value="1"/>
</dbReference>
<proteinExistence type="predicted"/>
<protein>
    <recommendedName>
        <fullName evidence="2">INO80 complex subunit B-like conserved region domain-containing protein</fullName>
    </recommendedName>
</protein>
<dbReference type="InterPro" id="IPR029523">
    <property type="entry name" value="INO80B/Ies2"/>
</dbReference>
<dbReference type="SMART" id="SM01406">
    <property type="entry name" value="PAPA-1"/>
    <property type="match status" value="1"/>
</dbReference>
<feature type="compositionally biased region" description="Acidic residues" evidence="1">
    <location>
        <begin position="98"/>
        <end position="111"/>
    </location>
</feature>
<feature type="region of interest" description="Disordered" evidence="1">
    <location>
        <begin position="1"/>
        <end position="298"/>
    </location>
</feature>
<dbReference type="PANTHER" id="PTHR21561">
    <property type="entry name" value="INO80 COMPLEX SUBUNIT B"/>
    <property type="match status" value="1"/>
</dbReference>
<dbReference type="OrthoDB" id="2021186at2759"/>
<evidence type="ECO:0000256" key="1">
    <source>
        <dbReference type="SAM" id="MobiDB-lite"/>
    </source>
</evidence>
<evidence type="ECO:0000259" key="2">
    <source>
        <dbReference type="SMART" id="SM01406"/>
    </source>
</evidence>
<feature type="domain" description="INO80 complex subunit B-like conserved region" evidence="2">
    <location>
        <begin position="316"/>
        <end position="398"/>
    </location>
</feature>
<sequence length="432" mass="47239">MSSRPRRSAAQRASVAITDMADRDNMSSSRSRRTGDGLASVSRGPQGGKDHTYLTVKMPSSKLRQATSSKQGSSIAVNSNSTPKRSTRGGKKSYVVESDSDEEEEEGEDEIQVGAPAIADDDEDEEMEDDVDDDDAEGEEEDMDVDAEGEDEEDAEADDDDVAPTPGPSIKISKPSKKSPESKKTKNATPQKATVQFSAPNDSDDDELSELESDEEMDIEGDEDAEGDEDEEDMDAEGDEIEEDQEAEAEPEPGAEAAPRPEDLGSDDDTNGSRGGTPDFSRMTVRQRARFEEVEPSHYQALSNEVQAKKVFTAEEKAMRRAEMARRRRNLSEKRNEEVKQETINKLLKKQASKTNKKGLQSIGEEGQDADGFRRPNPVFIRWISSKEGERIAVPGEMLDGPAGRLFAKTVRPNGTGPTALAAPKKMVEEVS</sequence>
<gene>
    <name evidence="3" type="ORF">VMCG_09558</name>
</gene>
<dbReference type="GO" id="GO:0006338">
    <property type="term" value="P:chromatin remodeling"/>
    <property type="evidence" value="ECO:0007669"/>
    <property type="project" value="InterPro"/>
</dbReference>
<feature type="compositionally biased region" description="Polar residues" evidence="1">
    <location>
        <begin position="62"/>
        <end position="84"/>
    </location>
</feature>
<dbReference type="STRING" id="356882.A0A423VLZ1"/>
<feature type="region of interest" description="Disordered" evidence="1">
    <location>
        <begin position="409"/>
        <end position="432"/>
    </location>
</feature>
<dbReference type="EMBL" id="LKEA01000052">
    <property type="protein sequence ID" value="ROV92029.1"/>
    <property type="molecule type" value="Genomic_DNA"/>
</dbReference>
<feature type="compositionally biased region" description="Acidic residues" evidence="1">
    <location>
        <begin position="119"/>
        <end position="162"/>
    </location>
</feature>
<reference evidence="3 4" key="1">
    <citation type="submission" date="2015-09" db="EMBL/GenBank/DDBJ databases">
        <title>Host preference determinants of Valsa canker pathogens revealed by comparative genomics.</title>
        <authorList>
            <person name="Yin Z."/>
            <person name="Huang L."/>
        </authorList>
    </citation>
    <scope>NUCLEOTIDE SEQUENCE [LARGE SCALE GENOMIC DNA]</scope>
    <source>
        <strain evidence="3 4">03-1</strain>
    </source>
</reference>